<protein>
    <submittedName>
        <fullName evidence="1">Uncharacterized protein</fullName>
    </submittedName>
</protein>
<dbReference type="AlphaFoldDB" id="A0A7C8TWG7"/>
<gene>
    <name evidence="1" type="ORF">EYR41_005891</name>
</gene>
<dbReference type="Gene3D" id="3.30.710.10">
    <property type="entry name" value="Potassium Channel Kv1.1, Chain A"/>
    <property type="match status" value="1"/>
</dbReference>
<dbReference type="Proteomes" id="UP000297595">
    <property type="component" value="Unassembled WGS sequence"/>
</dbReference>
<accession>A0A7C8TWG7</accession>
<dbReference type="PANTHER" id="PTHR47843">
    <property type="entry name" value="BTB DOMAIN-CONTAINING PROTEIN-RELATED"/>
    <property type="match status" value="1"/>
</dbReference>
<reference evidence="1 2" key="1">
    <citation type="submission" date="2019-03" db="EMBL/GenBank/DDBJ databases">
        <title>Nematode-trapping fungi genome.</title>
        <authorList>
            <person name="Vidal-Diez De Ulzurrun G."/>
        </authorList>
    </citation>
    <scope>NUCLEOTIDE SEQUENCE [LARGE SCALE GENOMIC DNA]</scope>
    <source>
        <strain evidence="1 2">TWF154</strain>
    </source>
</reference>
<dbReference type="CDD" id="cd18186">
    <property type="entry name" value="BTB_POZ_ZBTB_KLHL-like"/>
    <property type="match status" value="1"/>
</dbReference>
<dbReference type="PROSITE" id="PS50097">
    <property type="entry name" value="BTB"/>
    <property type="match status" value="1"/>
</dbReference>
<dbReference type="EMBL" id="SOZJ01000003">
    <property type="protein sequence ID" value="TGJ69883.1"/>
    <property type="molecule type" value="Genomic_DNA"/>
</dbReference>
<proteinExistence type="predicted"/>
<dbReference type="InterPro" id="IPR000210">
    <property type="entry name" value="BTB/POZ_dom"/>
</dbReference>
<dbReference type="OrthoDB" id="1022638at2759"/>
<organism evidence="1 2">
    <name type="scientific">Orbilia oligospora</name>
    <name type="common">Nematode-trapping fungus</name>
    <name type="synonym">Arthrobotrys oligospora</name>
    <dbReference type="NCBI Taxonomy" id="2813651"/>
    <lineage>
        <taxon>Eukaryota</taxon>
        <taxon>Fungi</taxon>
        <taxon>Dikarya</taxon>
        <taxon>Ascomycota</taxon>
        <taxon>Pezizomycotina</taxon>
        <taxon>Orbiliomycetes</taxon>
        <taxon>Orbiliales</taxon>
        <taxon>Orbiliaceae</taxon>
        <taxon>Orbilia</taxon>
    </lineage>
</organism>
<comment type="caution">
    <text evidence="1">The sequence shown here is derived from an EMBL/GenBank/DDBJ whole genome shotgun (WGS) entry which is preliminary data.</text>
</comment>
<evidence type="ECO:0000313" key="2">
    <source>
        <dbReference type="Proteomes" id="UP000297595"/>
    </source>
</evidence>
<evidence type="ECO:0000313" key="1">
    <source>
        <dbReference type="EMBL" id="TGJ69883.1"/>
    </source>
</evidence>
<name>A0A7C8TWG7_ORBOL</name>
<dbReference type="SUPFAM" id="SSF54695">
    <property type="entry name" value="POZ domain"/>
    <property type="match status" value="1"/>
</dbReference>
<dbReference type="PANTHER" id="PTHR47843:SF2">
    <property type="entry name" value="BTB DOMAIN-CONTAINING PROTEIN"/>
    <property type="match status" value="1"/>
</dbReference>
<dbReference type="InterPro" id="IPR011333">
    <property type="entry name" value="SKP1/BTB/POZ_sf"/>
</dbReference>
<sequence length="342" mass="39158">MVRGYTCCSRFCKFCKQDCRCSACDRCHTCRLRSFEASGESLRDRSSKEKSSDCKAYKHDCLDDAPKMDKTIPAEGKSCWDSFVRLRGTSPGNRVNFEKFSQSDIVTIHLTKESVKYNIHESLLLAESLYFQRMLKIKMLESQTREVSLGLEVDTKIAFERFIQWCYFGYYIYDNDKNLPLLSIDAAVYVFASRVMCNDLQDFAIKQAKALCNSKDKSTIRANLSILSETIEFVYENTYSADTEEGVLMQSVLEELDLQMDFGIVSHDELQTIGAVGSRVPQDNFRKLLAFVSARHLDQLRKEPSFIKVHRSLSDFAADVLFFVQQSSDEHEPVKHAPCILS</sequence>